<feature type="signal peptide" evidence="5">
    <location>
        <begin position="1"/>
        <end position="31"/>
    </location>
</feature>
<name>A0A2G4F3X2_9CYAN</name>
<dbReference type="RefSeq" id="WP_096831656.1">
    <property type="nucleotide sequence ID" value="NZ_NXIB02000019.1"/>
</dbReference>
<keyword evidence="8" id="KW-1185">Reference proteome</keyword>
<dbReference type="PANTHER" id="PTHR42996">
    <property type="entry name" value="PHOSPHATE-BINDING PROTEIN PSTS"/>
    <property type="match status" value="1"/>
</dbReference>
<evidence type="ECO:0000256" key="2">
    <source>
        <dbReference type="ARBA" id="ARBA00022448"/>
    </source>
</evidence>
<evidence type="ECO:0000259" key="6">
    <source>
        <dbReference type="Pfam" id="PF12849"/>
    </source>
</evidence>
<dbReference type="CDD" id="cd13565">
    <property type="entry name" value="PBP2_PstS"/>
    <property type="match status" value="1"/>
</dbReference>
<evidence type="ECO:0000313" key="7">
    <source>
        <dbReference type="EMBL" id="PHX56484.1"/>
    </source>
</evidence>
<gene>
    <name evidence="7" type="primary">pstS</name>
    <name evidence="7" type="ORF">CP500_005185</name>
</gene>
<keyword evidence="5" id="KW-0732">Signal</keyword>
<dbReference type="PIRSF" id="PIRSF002756">
    <property type="entry name" value="PstS"/>
    <property type="match status" value="1"/>
</dbReference>
<dbReference type="OrthoDB" id="9790048at2"/>
<keyword evidence="2 4" id="KW-0813">Transport</keyword>
<dbReference type="Proteomes" id="UP000226442">
    <property type="component" value="Unassembled WGS sequence"/>
</dbReference>
<dbReference type="GO" id="GO:0042301">
    <property type="term" value="F:phosphate ion binding"/>
    <property type="evidence" value="ECO:0007669"/>
    <property type="project" value="InterPro"/>
</dbReference>
<evidence type="ECO:0000256" key="5">
    <source>
        <dbReference type="SAM" id="SignalP"/>
    </source>
</evidence>
<dbReference type="AlphaFoldDB" id="A0A2G4F3X2"/>
<protein>
    <recommendedName>
        <fullName evidence="4">Phosphate-binding protein</fullName>
    </recommendedName>
</protein>
<feature type="chain" id="PRO_5013565848" description="Phosphate-binding protein" evidence="5">
    <location>
        <begin position="32"/>
        <end position="342"/>
    </location>
</feature>
<dbReference type="InterPro" id="IPR005673">
    <property type="entry name" value="ABC_phos-bd_PstS"/>
</dbReference>
<dbReference type="Pfam" id="PF12849">
    <property type="entry name" value="PBP_like_2"/>
    <property type="match status" value="1"/>
</dbReference>
<dbReference type="GO" id="GO:0035435">
    <property type="term" value="P:phosphate ion transmembrane transport"/>
    <property type="evidence" value="ECO:0007669"/>
    <property type="project" value="InterPro"/>
</dbReference>
<reference evidence="7" key="1">
    <citation type="submission" date="2017-10" db="EMBL/GenBank/DDBJ databases">
        <title>Draft genome sequence of the planktic cyanobacteria Tychonema bourrellyi isolated from alpine lentic freshwater.</title>
        <authorList>
            <person name="Tett A."/>
            <person name="Armanini F."/>
            <person name="Asnicar F."/>
            <person name="Boscaini A."/>
            <person name="Pasolli E."/>
            <person name="Zolfo M."/>
            <person name="Donati C."/>
            <person name="Salmaso N."/>
            <person name="Segata N."/>
        </authorList>
    </citation>
    <scope>NUCLEOTIDE SEQUENCE</scope>
    <source>
        <strain evidence="7">FEM_GT703</strain>
    </source>
</reference>
<comment type="caution">
    <text evidence="7">The sequence shown here is derived from an EMBL/GenBank/DDBJ whole genome shotgun (WGS) entry which is preliminary data.</text>
</comment>
<organism evidence="7 8">
    <name type="scientific">Tychonema bourrellyi FEM_GT703</name>
    <dbReference type="NCBI Taxonomy" id="2040638"/>
    <lineage>
        <taxon>Bacteria</taxon>
        <taxon>Bacillati</taxon>
        <taxon>Cyanobacteriota</taxon>
        <taxon>Cyanophyceae</taxon>
        <taxon>Oscillatoriophycideae</taxon>
        <taxon>Oscillatoriales</taxon>
        <taxon>Microcoleaceae</taxon>
        <taxon>Tychonema</taxon>
    </lineage>
</organism>
<dbReference type="InterPro" id="IPR050962">
    <property type="entry name" value="Phosphate-bind_PstS"/>
</dbReference>
<dbReference type="NCBIfam" id="TIGR00975">
    <property type="entry name" value="3a0107s03"/>
    <property type="match status" value="1"/>
</dbReference>
<proteinExistence type="inferred from homology"/>
<keyword evidence="3 4" id="KW-0592">Phosphate transport</keyword>
<dbReference type="SUPFAM" id="SSF53850">
    <property type="entry name" value="Periplasmic binding protein-like II"/>
    <property type="match status" value="1"/>
</dbReference>
<dbReference type="Gene3D" id="3.40.190.10">
    <property type="entry name" value="Periplasmic binding protein-like II"/>
    <property type="match status" value="2"/>
</dbReference>
<accession>A0A2G4F3X2</accession>
<dbReference type="PANTHER" id="PTHR42996:SF1">
    <property type="entry name" value="PHOSPHATE-BINDING PROTEIN PSTS"/>
    <property type="match status" value="1"/>
</dbReference>
<evidence type="ECO:0000256" key="3">
    <source>
        <dbReference type="ARBA" id="ARBA00022592"/>
    </source>
</evidence>
<dbReference type="GO" id="GO:0043190">
    <property type="term" value="C:ATP-binding cassette (ABC) transporter complex"/>
    <property type="evidence" value="ECO:0007669"/>
    <property type="project" value="InterPro"/>
</dbReference>
<dbReference type="InterPro" id="IPR024370">
    <property type="entry name" value="PBP_domain"/>
</dbReference>
<evidence type="ECO:0000256" key="4">
    <source>
        <dbReference type="PIRNR" id="PIRNR002756"/>
    </source>
</evidence>
<sequence>MFFFTGRWRRAFIVTLAAAAFSLSLISSAVAAVTLNGSGATFPKPLYDRYFSQMRSANQITVNYEGTGSGAGINALIKGTVDFAGSDALMTSAQIAEVKRGVIAVPTAGGAVAVIYNLPGVNNLRLNSDAMKGIFEGKITRWNDAKIAGISGQAKNLPNTAIRVAVRADSSGTTFIFANHLQAIGSTIKGVPQPSWPGSPVSGQGNAGVAGLVRQTAGAIGYVQDTYARQNKLQTAFIQNKAGRFVDANLAEAEKAFAGETFPADFRLVEGNPNDGYPIVGLTWLLVYKEYPAAKADAIKKMVNWVMTTGQGINKQLEYTSIPSATAQKVIQTVNQSVVAKG</sequence>
<evidence type="ECO:0000313" key="8">
    <source>
        <dbReference type="Proteomes" id="UP000226442"/>
    </source>
</evidence>
<dbReference type="EMBL" id="NXIB02000019">
    <property type="protein sequence ID" value="PHX56484.1"/>
    <property type="molecule type" value="Genomic_DNA"/>
</dbReference>
<feature type="domain" description="PBP" evidence="6">
    <location>
        <begin position="31"/>
        <end position="307"/>
    </location>
</feature>
<comment type="similarity">
    <text evidence="1 4">Belongs to the PstS family.</text>
</comment>
<evidence type="ECO:0000256" key="1">
    <source>
        <dbReference type="ARBA" id="ARBA00008725"/>
    </source>
</evidence>